<dbReference type="EMBL" id="CP094532">
    <property type="protein sequence ID" value="UOE41549.1"/>
    <property type="molecule type" value="Genomic_DNA"/>
</dbReference>
<accession>A0ABY4BS00</accession>
<dbReference type="Proteomes" id="UP000831460">
    <property type="component" value="Chromosome"/>
</dbReference>
<proteinExistence type="predicted"/>
<evidence type="ECO:0000259" key="1">
    <source>
        <dbReference type="Pfam" id="PF00534"/>
    </source>
</evidence>
<dbReference type="PANTHER" id="PTHR12526:SF630">
    <property type="entry name" value="GLYCOSYLTRANSFERASE"/>
    <property type="match status" value="1"/>
</dbReference>
<dbReference type="SUPFAM" id="SSF53756">
    <property type="entry name" value="UDP-Glycosyltransferase/glycogen phosphorylase"/>
    <property type="match status" value="1"/>
</dbReference>
<gene>
    <name evidence="2" type="ORF">MTP09_02600</name>
</gene>
<dbReference type="Gene3D" id="3.40.50.2000">
    <property type="entry name" value="Glycogen Phosphorylase B"/>
    <property type="match status" value="2"/>
</dbReference>
<evidence type="ECO:0000313" key="2">
    <source>
        <dbReference type="EMBL" id="UOE41549.1"/>
    </source>
</evidence>
<name>A0ABY4BS00_9FLAO</name>
<reference evidence="2 3" key="1">
    <citation type="submission" date="2022-03" db="EMBL/GenBank/DDBJ databases">
        <title>Chryseobacterium sp. isolated from particulate matters in swine house.</title>
        <authorList>
            <person name="Won M."/>
            <person name="Kim S.-J."/>
            <person name="Kwon S.-W."/>
        </authorList>
    </citation>
    <scope>NUCLEOTIDE SEQUENCE [LARGE SCALE GENOMIC DNA]</scope>
    <source>
        <strain evidence="2 3">SC2-2</strain>
    </source>
</reference>
<feature type="domain" description="Glycosyl transferase family 1" evidence="1">
    <location>
        <begin position="196"/>
        <end position="357"/>
    </location>
</feature>
<dbReference type="RefSeq" id="WP_243550359.1">
    <property type="nucleotide sequence ID" value="NZ_CP094532.1"/>
</dbReference>
<dbReference type="InterPro" id="IPR001296">
    <property type="entry name" value="Glyco_trans_1"/>
</dbReference>
<evidence type="ECO:0000313" key="3">
    <source>
        <dbReference type="Proteomes" id="UP000831460"/>
    </source>
</evidence>
<dbReference type="CDD" id="cd03820">
    <property type="entry name" value="GT4_AmsD-like"/>
    <property type="match status" value="1"/>
</dbReference>
<dbReference type="PANTHER" id="PTHR12526">
    <property type="entry name" value="GLYCOSYLTRANSFERASE"/>
    <property type="match status" value="1"/>
</dbReference>
<keyword evidence="3" id="KW-1185">Reference proteome</keyword>
<protein>
    <submittedName>
        <fullName evidence="2">Glycosyltransferase family 4 protein</fullName>
    </submittedName>
</protein>
<sequence length="383" mass="43736">MKLLYCIPTLETSGGTERIVVEKINYLIDNGYEIIIITTEGKSRKSFFNLNAKATVIPLNINFNEVLNEILPLKLLKTKSKLRLYKQQLKQLIDRESIDIVISTGAKELEFLGKLDISAKKVCELHFSKNFRKQAYISRSANIFWNLIGELRTRELINQTKNLDKLVVLTKEDESEWKESNENITQIYNFSAFESEEVSNLNTKTVIAVGRLAEQKGFDLLIDAWSLVVAENNDWILRILGTGHLENQLKEQAKRLGIFDSIVFEGQTDFVAEKILQSAIFALSSRYEGFPLVLLESITCGVPIVSFDCKTGPSEIITANDCGILVQDGNIHEFAKSLIKVMNDEELRKKMGEKAKEKSRFFSKKFIMNQWTALFDELMKVKK</sequence>
<organism evidence="2 3">
    <name type="scientific">Chryseobacterium suipulveris</name>
    <dbReference type="NCBI Taxonomy" id="2929800"/>
    <lineage>
        <taxon>Bacteria</taxon>
        <taxon>Pseudomonadati</taxon>
        <taxon>Bacteroidota</taxon>
        <taxon>Flavobacteriia</taxon>
        <taxon>Flavobacteriales</taxon>
        <taxon>Weeksellaceae</taxon>
        <taxon>Chryseobacterium group</taxon>
        <taxon>Chryseobacterium</taxon>
    </lineage>
</organism>
<dbReference type="Pfam" id="PF00534">
    <property type="entry name" value="Glycos_transf_1"/>
    <property type="match status" value="1"/>
</dbReference>